<keyword evidence="2" id="KW-1185">Reference proteome</keyword>
<protein>
    <recommendedName>
        <fullName evidence="3">Extracellular dioxygenase</fullName>
    </recommendedName>
</protein>
<sequence>MQFINTRTCRPIEDLFVEIWHANASGVYSGVASIDNGNSLSTLQENEEGNGERKMTGGIVDESWLRGVQQTGANGVVRFKTIMPGWYLGKLSNDTLAPSSPANHSVQASHVGQIFFDSNLLDHVAAIHPYKSNSQRRIKNDQDAVLMQESNTSDPMVQYAMMGNGVEEGLLGWIVLGIDPEVNVGVRGAASWYGTWGRMWRKLWY</sequence>
<dbReference type="GO" id="GO:0005506">
    <property type="term" value="F:iron ion binding"/>
    <property type="evidence" value="ECO:0007669"/>
    <property type="project" value="InterPro"/>
</dbReference>
<organism evidence="1 2">
    <name type="scientific">Colletotrichum shisoi</name>
    <dbReference type="NCBI Taxonomy" id="2078593"/>
    <lineage>
        <taxon>Eukaryota</taxon>
        <taxon>Fungi</taxon>
        <taxon>Dikarya</taxon>
        <taxon>Ascomycota</taxon>
        <taxon>Pezizomycotina</taxon>
        <taxon>Sordariomycetes</taxon>
        <taxon>Hypocreomycetidae</taxon>
        <taxon>Glomerellales</taxon>
        <taxon>Glomerellaceae</taxon>
        <taxon>Colletotrichum</taxon>
        <taxon>Colletotrichum destructivum species complex</taxon>
    </lineage>
</organism>
<dbReference type="Proteomes" id="UP000326340">
    <property type="component" value="Unassembled WGS sequence"/>
</dbReference>
<evidence type="ECO:0008006" key="3">
    <source>
        <dbReference type="Google" id="ProtNLM"/>
    </source>
</evidence>
<dbReference type="GO" id="GO:0016702">
    <property type="term" value="F:oxidoreductase activity, acting on single donors with incorporation of molecular oxygen, incorporation of two atoms of oxygen"/>
    <property type="evidence" value="ECO:0007669"/>
    <property type="project" value="InterPro"/>
</dbReference>
<dbReference type="PANTHER" id="PTHR34315:SF1">
    <property type="entry name" value="INTRADIOL RING-CLEAVAGE DIOXYGENASES DOMAIN-CONTAINING PROTEIN-RELATED"/>
    <property type="match status" value="1"/>
</dbReference>
<reference evidence="1 2" key="1">
    <citation type="journal article" date="2019" name="Sci. Rep.">
        <title>Colletotrichum shisoi sp. nov., an anthracnose pathogen of Perilla frutescens in Japan: molecular phylogenetic, morphological and genomic evidence.</title>
        <authorList>
            <person name="Gan P."/>
            <person name="Tsushima A."/>
            <person name="Hiroyama R."/>
            <person name="Narusaka M."/>
            <person name="Takano Y."/>
            <person name="Narusaka Y."/>
            <person name="Kawaradani M."/>
            <person name="Damm U."/>
            <person name="Shirasu K."/>
        </authorList>
    </citation>
    <scope>NUCLEOTIDE SEQUENCE [LARGE SCALE GENOMIC DNA]</scope>
    <source>
        <strain evidence="1 2">PG-2018a</strain>
    </source>
</reference>
<gene>
    <name evidence="1" type="ORF">CSHISOI_08089</name>
</gene>
<dbReference type="EMBL" id="PUHP01000939">
    <property type="protein sequence ID" value="TQN67353.1"/>
    <property type="molecule type" value="Genomic_DNA"/>
</dbReference>
<evidence type="ECO:0000313" key="1">
    <source>
        <dbReference type="EMBL" id="TQN67353.1"/>
    </source>
</evidence>
<dbReference type="SUPFAM" id="SSF49482">
    <property type="entry name" value="Aromatic compound dioxygenase"/>
    <property type="match status" value="1"/>
</dbReference>
<dbReference type="Gene3D" id="2.60.130.10">
    <property type="entry name" value="Aromatic compound dioxygenase"/>
    <property type="match status" value="1"/>
</dbReference>
<dbReference type="OrthoDB" id="121380at2759"/>
<accession>A0A5Q4BK49</accession>
<name>A0A5Q4BK49_9PEZI</name>
<proteinExistence type="predicted"/>
<evidence type="ECO:0000313" key="2">
    <source>
        <dbReference type="Proteomes" id="UP000326340"/>
    </source>
</evidence>
<dbReference type="InterPro" id="IPR015889">
    <property type="entry name" value="Intradiol_dOase_core"/>
</dbReference>
<comment type="caution">
    <text evidence="1">The sequence shown here is derived from an EMBL/GenBank/DDBJ whole genome shotgun (WGS) entry which is preliminary data.</text>
</comment>
<dbReference type="AlphaFoldDB" id="A0A5Q4BK49"/>
<dbReference type="PANTHER" id="PTHR34315">
    <property type="match status" value="1"/>
</dbReference>